<feature type="repeat" description="WD" evidence="4">
    <location>
        <begin position="489"/>
        <end position="521"/>
    </location>
</feature>
<feature type="repeat" description="WD" evidence="4">
    <location>
        <begin position="229"/>
        <end position="263"/>
    </location>
</feature>
<dbReference type="Gene3D" id="2.130.10.10">
    <property type="entry name" value="YVTN repeat-like/Quinoprotein amine dehydrogenase"/>
    <property type="match status" value="2"/>
</dbReference>
<dbReference type="EnsemblPlants" id="Pp3c3_9960V3.1">
    <property type="protein sequence ID" value="Pp3c3_9960V3.1"/>
    <property type="gene ID" value="Pp3c3_9960"/>
</dbReference>
<dbReference type="STRING" id="3218.F5CC80"/>
<dbReference type="EMBL" id="ABEU02000003">
    <property type="protein sequence ID" value="PNR57207.1"/>
    <property type="molecule type" value="Genomic_DNA"/>
</dbReference>
<dbReference type="PANTHER" id="PTHR19856">
    <property type="entry name" value="WD-REPEATCONTAINING PROTEIN WDR1"/>
    <property type="match status" value="1"/>
</dbReference>
<dbReference type="AlphaFoldDB" id="F5CC80"/>
<dbReference type="SMART" id="SM00320">
    <property type="entry name" value="WD40"/>
    <property type="match status" value="10"/>
</dbReference>
<dbReference type="PROSITE" id="PS00678">
    <property type="entry name" value="WD_REPEATS_1"/>
    <property type="match status" value="1"/>
</dbReference>
<organism evidence="5">
    <name type="scientific">Physcomitrium patens</name>
    <name type="common">Spreading-leaved earth moss</name>
    <name type="synonym">Physcomitrella patens</name>
    <dbReference type="NCBI Taxonomy" id="3218"/>
    <lineage>
        <taxon>Eukaryota</taxon>
        <taxon>Viridiplantae</taxon>
        <taxon>Streptophyta</taxon>
        <taxon>Embryophyta</taxon>
        <taxon>Bryophyta</taxon>
        <taxon>Bryophytina</taxon>
        <taxon>Bryopsida</taxon>
        <taxon>Funariidae</taxon>
        <taxon>Funariales</taxon>
        <taxon>Funariaceae</taxon>
        <taxon>Physcomitrium</taxon>
    </lineage>
</organism>
<accession>F5CC80</accession>
<dbReference type="PaxDb" id="3218-PP1S74_39V6.1"/>
<comment type="function">
    <text evidence="3">Binds actin. Enhances the F-actin depolymerization activity of actin-depolymerizing factor (ADF) proteins.</text>
</comment>
<dbReference type="Gramene" id="Pp3c3_9960V3.1">
    <property type="protein sequence ID" value="Pp3c3_9960V3.1"/>
    <property type="gene ID" value="Pp3c3_9960"/>
</dbReference>
<dbReference type="Proteomes" id="UP000006727">
    <property type="component" value="Chromosome 3"/>
</dbReference>
<dbReference type="FunCoup" id="F5CC80">
    <property type="interactions" value="3876"/>
</dbReference>
<keyword evidence="8" id="KW-1185">Reference proteome</keyword>
<dbReference type="InterPro" id="IPR036322">
    <property type="entry name" value="WD40_repeat_dom_sf"/>
</dbReference>
<sequence>MAQLVGTYATVPGTERGRGILVSGDPKSGSIVYCNGRSVIIRSLKDPSKVEVYGEHGYAVTVARFSPNGEWIASGDVSGTVRVWARNEDRTLRFEIRALSGSVDDLDWSPDGQRIVVCGDGKGSTFVKAFLWDSGSTVGEFDGHSKRVLSCAFKPTRPFRIVTCGEDFLVNFYEGPPFRFKASNRGHSNFVNCIRFSPDGSKFLSVGSDKNGFLFNGKTGEKIGELSSENGHSGSIYAASWSPNGKQVLTVSADKTAKIWDISEEGSGKVYTTFSFSDVGGTEDMQVGCLWMGDYLITISLGGVISYLSVSDPSTPLRSISGHLRSITALTVAKEGDTTMLYSSSFDGVVIKWKVGSGYHGRLQKNGAQNPAAFMTVQGSDLITTGLDNKFRRVPLPGDAYTEAETVDLGLLPRDLDVASKCPELAIVPVEKSVILLRQGAIVSSIDVDYSATAAALSPHGEEAVVGGQNGKLYVYSVKGDTLTQGVVLEKHRGEISSVRYSPDGTMIASGDLNREAVVWDRITWEVKVKNMLYHTARVNAVAWSPDSSKVATTSVDGCIYVYDVTKPASARTAIRNAHLGGASALVFVDSGTLASGGDDACVRLWTVV</sequence>
<feature type="repeat" description="WD" evidence="4">
    <location>
        <begin position="184"/>
        <end position="225"/>
    </location>
</feature>
<dbReference type="EnsemblPlants" id="Pp3c3_9960V3.2">
    <property type="protein sequence ID" value="Pp3c3_9960V3.2"/>
    <property type="gene ID" value="Pp3c3_9960"/>
</dbReference>
<feature type="repeat" description="WD" evidence="4">
    <location>
        <begin position="576"/>
        <end position="609"/>
    </location>
</feature>
<evidence type="ECO:0000256" key="2">
    <source>
        <dbReference type="ARBA" id="ARBA00022737"/>
    </source>
</evidence>
<dbReference type="GO" id="GO:0030042">
    <property type="term" value="P:actin filament depolymerization"/>
    <property type="evidence" value="ECO:0000318"/>
    <property type="project" value="GO_Central"/>
</dbReference>
<reference evidence="7" key="4">
    <citation type="submission" date="2020-12" db="UniProtKB">
        <authorList>
            <consortium name="EnsemblPlants"/>
        </authorList>
    </citation>
    <scope>IDENTIFICATION</scope>
</reference>
<protein>
    <submittedName>
        <fullName evidence="5">Actin-interacting protein 1</fullName>
    </submittedName>
</protein>
<dbReference type="Pfam" id="PF00400">
    <property type="entry name" value="WD40"/>
    <property type="match status" value="9"/>
</dbReference>
<reference evidence="6 8" key="1">
    <citation type="journal article" date="2008" name="Science">
        <title>The Physcomitrella genome reveals evolutionary insights into the conquest of land by plants.</title>
        <authorList>
            <person name="Rensing S."/>
            <person name="Lang D."/>
            <person name="Zimmer A."/>
            <person name="Terry A."/>
            <person name="Salamov A."/>
            <person name="Shapiro H."/>
            <person name="Nishiyama T."/>
            <person name="Perroud P.-F."/>
            <person name="Lindquist E."/>
            <person name="Kamisugi Y."/>
            <person name="Tanahashi T."/>
            <person name="Sakakibara K."/>
            <person name="Fujita T."/>
            <person name="Oishi K."/>
            <person name="Shin-I T."/>
            <person name="Kuroki Y."/>
            <person name="Toyoda A."/>
            <person name="Suzuki Y."/>
            <person name="Hashimoto A."/>
            <person name="Yamaguchi K."/>
            <person name="Sugano A."/>
            <person name="Kohara Y."/>
            <person name="Fujiyama A."/>
            <person name="Anterola A."/>
            <person name="Aoki S."/>
            <person name="Ashton N."/>
            <person name="Barbazuk W.B."/>
            <person name="Barker E."/>
            <person name="Bennetzen J."/>
            <person name="Bezanilla M."/>
            <person name="Blankenship R."/>
            <person name="Cho S.H."/>
            <person name="Dutcher S."/>
            <person name="Estelle M."/>
            <person name="Fawcett J.A."/>
            <person name="Gundlach H."/>
            <person name="Hanada K."/>
            <person name="Heyl A."/>
            <person name="Hicks K.A."/>
            <person name="Hugh J."/>
            <person name="Lohr M."/>
            <person name="Mayer K."/>
            <person name="Melkozernov A."/>
            <person name="Murata T."/>
            <person name="Nelson D."/>
            <person name="Pils B."/>
            <person name="Prigge M."/>
            <person name="Reiss B."/>
            <person name="Renner T."/>
            <person name="Rombauts S."/>
            <person name="Rushton P."/>
            <person name="Sanderfoot A."/>
            <person name="Schween G."/>
            <person name="Shiu S.-H."/>
            <person name="Stueber K."/>
            <person name="Theodoulou F.L."/>
            <person name="Tu H."/>
            <person name="Van de Peer Y."/>
            <person name="Verrier P.J."/>
            <person name="Waters E."/>
            <person name="Wood A."/>
            <person name="Yang L."/>
            <person name="Cove D."/>
            <person name="Cuming A."/>
            <person name="Hasebe M."/>
            <person name="Lucas S."/>
            <person name="Mishler D.B."/>
            <person name="Reski R."/>
            <person name="Grigoriev I."/>
            <person name="Quatrano R.S."/>
            <person name="Boore J.L."/>
        </authorList>
    </citation>
    <scope>NUCLEOTIDE SEQUENCE [LARGE SCALE GENOMIC DNA]</scope>
    <source>
        <strain evidence="7 8">cv. Gransden 2004</strain>
    </source>
</reference>
<dbReference type="FunFam" id="2.130.10.10:FF:000167">
    <property type="entry name" value="Actin-interacting protein 1"/>
    <property type="match status" value="1"/>
</dbReference>
<feature type="repeat" description="WD" evidence="4">
    <location>
        <begin position="532"/>
        <end position="573"/>
    </location>
</feature>
<keyword evidence="1 4" id="KW-0853">WD repeat</keyword>
<evidence type="ECO:0000256" key="3">
    <source>
        <dbReference type="ARBA" id="ARBA00058835"/>
    </source>
</evidence>
<dbReference type="GO" id="GO:0030864">
    <property type="term" value="C:cortical actin cytoskeleton"/>
    <property type="evidence" value="ECO:0000318"/>
    <property type="project" value="GO_Central"/>
</dbReference>
<evidence type="ECO:0000313" key="5">
    <source>
        <dbReference type="EMBL" id="AEC11520.1"/>
    </source>
</evidence>
<dbReference type="PROSITE" id="PS50082">
    <property type="entry name" value="WD_REPEATS_2"/>
    <property type="match status" value="6"/>
</dbReference>
<dbReference type="GO" id="GO:0051015">
    <property type="term" value="F:actin filament binding"/>
    <property type="evidence" value="ECO:0000318"/>
    <property type="project" value="GO_Central"/>
</dbReference>
<evidence type="ECO:0000313" key="8">
    <source>
        <dbReference type="Proteomes" id="UP000006727"/>
    </source>
</evidence>
<evidence type="ECO:0000313" key="7">
    <source>
        <dbReference type="EnsemblPlants" id="Pp3c3_9960V3.1"/>
    </source>
</evidence>
<dbReference type="InterPro" id="IPR019775">
    <property type="entry name" value="WD40_repeat_CS"/>
</dbReference>
<feature type="repeat" description="WD" evidence="4">
    <location>
        <begin position="53"/>
        <end position="94"/>
    </location>
</feature>
<dbReference type="OrthoDB" id="2306at2759"/>
<dbReference type="FunFam" id="2.130.10.10:FF:000102">
    <property type="entry name" value="Actin-interacting protein 1"/>
    <property type="match status" value="1"/>
</dbReference>
<dbReference type="InterPro" id="IPR001680">
    <property type="entry name" value="WD40_rpt"/>
</dbReference>
<name>F5CC80_PHYPA</name>
<reference evidence="5" key="2">
    <citation type="journal article" date="2011" name="Plant Cell">
        <title>Actin Interacting Protein1 and Actin Depolymerizing Factor Drive Rapid Actin Dynamics in Physcomitrella patens.</title>
        <authorList>
            <person name="Augustine R.C."/>
            <person name="Pattavina K.A."/>
            <person name="Tuzel E."/>
            <person name="Vidali L."/>
            <person name="Bezanilla M."/>
        </authorList>
    </citation>
    <scope>NUCLEOTIDE SEQUENCE</scope>
</reference>
<dbReference type="PROSITE" id="PS50294">
    <property type="entry name" value="WD_REPEATS_REGION"/>
    <property type="match status" value="5"/>
</dbReference>
<gene>
    <name evidence="5" type="primary">AIP1</name>
    <name evidence="7" type="synonym">LOC112279921</name>
    <name evidence="6" type="ORF">PHYPA_004200</name>
</gene>
<keyword evidence="2" id="KW-0677">Repeat</keyword>
<evidence type="ECO:0000256" key="1">
    <source>
        <dbReference type="ARBA" id="ARBA00022574"/>
    </source>
</evidence>
<reference evidence="6 8" key="3">
    <citation type="journal article" date="2018" name="Plant J.">
        <title>The Physcomitrella patens chromosome-scale assembly reveals moss genome structure and evolution.</title>
        <authorList>
            <person name="Lang D."/>
            <person name="Ullrich K.K."/>
            <person name="Murat F."/>
            <person name="Fuchs J."/>
            <person name="Jenkins J."/>
            <person name="Haas F.B."/>
            <person name="Piednoel M."/>
            <person name="Gundlach H."/>
            <person name="Van Bel M."/>
            <person name="Meyberg R."/>
            <person name="Vives C."/>
            <person name="Morata J."/>
            <person name="Symeonidi A."/>
            <person name="Hiss M."/>
            <person name="Muchero W."/>
            <person name="Kamisugi Y."/>
            <person name="Saleh O."/>
            <person name="Blanc G."/>
            <person name="Decker E.L."/>
            <person name="van Gessel N."/>
            <person name="Grimwood J."/>
            <person name="Hayes R.D."/>
            <person name="Graham S.W."/>
            <person name="Gunter L.E."/>
            <person name="McDaniel S.F."/>
            <person name="Hoernstein S.N.W."/>
            <person name="Larsson A."/>
            <person name="Li F.W."/>
            <person name="Perroud P.F."/>
            <person name="Phillips J."/>
            <person name="Ranjan P."/>
            <person name="Rokshar D.S."/>
            <person name="Rothfels C.J."/>
            <person name="Schneider L."/>
            <person name="Shu S."/>
            <person name="Stevenson D.W."/>
            <person name="Thummler F."/>
            <person name="Tillich M."/>
            <person name="Villarreal Aguilar J.C."/>
            <person name="Widiez T."/>
            <person name="Wong G.K."/>
            <person name="Wymore A."/>
            <person name="Zhang Y."/>
            <person name="Zimmer A.D."/>
            <person name="Quatrano R.S."/>
            <person name="Mayer K.F.X."/>
            <person name="Goodstein D."/>
            <person name="Casacuberta J.M."/>
            <person name="Vandepoele K."/>
            <person name="Reski R."/>
            <person name="Cuming A.C."/>
            <person name="Tuskan G.A."/>
            <person name="Maumus F."/>
            <person name="Salse J."/>
            <person name="Schmutz J."/>
            <person name="Rensing S.A."/>
        </authorList>
    </citation>
    <scope>NUCLEOTIDE SEQUENCE [LARGE SCALE GENOMIC DNA]</scope>
    <source>
        <strain evidence="7 8">cv. Gransden 2004</strain>
    </source>
</reference>
<proteinExistence type="evidence at transcript level"/>
<dbReference type="InterPro" id="IPR015943">
    <property type="entry name" value="WD40/YVTN_repeat-like_dom_sf"/>
</dbReference>
<evidence type="ECO:0000313" key="6">
    <source>
        <dbReference type="EMBL" id="PNR57207.1"/>
    </source>
</evidence>
<evidence type="ECO:0000256" key="4">
    <source>
        <dbReference type="PROSITE-ProRule" id="PRU00221"/>
    </source>
</evidence>
<dbReference type="EMBL" id="JF510465">
    <property type="protein sequence ID" value="AEC11520.1"/>
    <property type="molecule type" value="mRNA"/>
</dbReference>
<dbReference type="PANTHER" id="PTHR19856:SF0">
    <property type="entry name" value="WD REPEAT-CONTAINING PROTEIN 1"/>
    <property type="match status" value="1"/>
</dbReference>
<dbReference type="CDD" id="cd00200">
    <property type="entry name" value="WD40"/>
    <property type="match status" value="1"/>
</dbReference>
<dbReference type="SUPFAM" id="SSF50978">
    <property type="entry name" value="WD40 repeat-like"/>
    <property type="match status" value="2"/>
</dbReference>
<dbReference type="Gramene" id="Pp3c3_9960V3.2">
    <property type="protein sequence ID" value="Pp3c3_9960V3.2"/>
    <property type="gene ID" value="Pp3c3_9960"/>
</dbReference>